<keyword evidence="7" id="KW-1185">Reference proteome</keyword>
<dbReference type="Pfam" id="PF00126">
    <property type="entry name" value="HTH_1"/>
    <property type="match status" value="1"/>
</dbReference>
<accession>A0ABS4E399</accession>
<dbReference type="InterPro" id="IPR000847">
    <property type="entry name" value="LysR_HTH_N"/>
</dbReference>
<dbReference type="GO" id="GO:0003677">
    <property type="term" value="F:DNA binding"/>
    <property type="evidence" value="ECO:0007669"/>
    <property type="project" value="UniProtKB-KW"/>
</dbReference>
<dbReference type="SUPFAM" id="SSF53850">
    <property type="entry name" value="Periplasmic binding protein-like II"/>
    <property type="match status" value="1"/>
</dbReference>
<organism evidence="6 7">
    <name type="scientific">Rhizobium halophytocola</name>
    <dbReference type="NCBI Taxonomy" id="735519"/>
    <lineage>
        <taxon>Bacteria</taxon>
        <taxon>Pseudomonadati</taxon>
        <taxon>Pseudomonadota</taxon>
        <taxon>Alphaproteobacteria</taxon>
        <taxon>Hyphomicrobiales</taxon>
        <taxon>Rhizobiaceae</taxon>
        <taxon>Rhizobium/Agrobacterium group</taxon>
        <taxon>Rhizobium</taxon>
    </lineage>
</organism>
<dbReference type="InterPro" id="IPR036390">
    <property type="entry name" value="WH_DNA-bd_sf"/>
</dbReference>
<dbReference type="PROSITE" id="PS50931">
    <property type="entry name" value="HTH_LYSR"/>
    <property type="match status" value="1"/>
</dbReference>
<reference evidence="6 7" key="1">
    <citation type="submission" date="2021-03" db="EMBL/GenBank/DDBJ databases">
        <title>Genomic Encyclopedia of Type Strains, Phase IV (KMG-IV): sequencing the most valuable type-strain genomes for metagenomic binning, comparative biology and taxonomic classification.</title>
        <authorList>
            <person name="Goeker M."/>
        </authorList>
    </citation>
    <scope>NUCLEOTIDE SEQUENCE [LARGE SCALE GENOMIC DNA]</scope>
    <source>
        <strain evidence="6 7">DSM 21600</strain>
    </source>
</reference>
<dbReference type="Proteomes" id="UP000759443">
    <property type="component" value="Unassembled WGS sequence"/>
</dbReference>
<protein>
    <submittedName>
        <fullName evidence="6">DNA-binding transcriptional LysR family regulator</fullName>
    </submittedName>
</protein>
<evidence type="ECO:0000256" key="4">
    <source>
        <dbReference type="ARBA" id="ARBA00023163"/>
    </source>
</evidence>
<evidence type="ECO:0000256" key="2">
    <source>
        <dbReference type="ARBA" id="ARBA00023015"/>
    </source>
</evidence>
<dbReference type="CDD" id="cd08472">
    <property type="entry name" value="PBP2_CrgA_like_3"/>
    <property type="match status" value="1"/>
</dbReference>
<dbReference type="PANTHER" id="PTHR30537">
    <property type="entry name" value="HTH-TYPE TRANSCRIPTIONAL REGULATOR"/>
    <property type="match status" value="1"/>
</dbReference>
<dbReference type="InterPro" id="IPR005119">
    <property type="entry name" value="LysR_subst-bd"/>
</dbReference>
<sequence>MANNIGMDRLDRMQLFTRVVERRSFSAAAADLSLARSTATEAIKQLEADIGVRLLERTTRHVTPTLDGEAYYRRCLQILADIEDADSAFRDAKPRGLLRIDAHPLLTRTFLLPELGSFLARYPDLDLHIGQGDRLVDLVREGVDCVLRAGELTDSGLIARRLATITEVTCASPDYLARHGTPESLKDLEGHLCVGFQSSRTGEILPLEFLEMPQNARTPSPAPAYAGKIRDVRLPSRVSVNNSDTMTDLALLGFGLFQAPRYRLDEHLKAGRLVEVLPRHPPSPTPLSALYPQNRHTAARVRVFLDWAAGIFANAAI</sequence>
<evidence type="ECO:0000313" key="7">
    <source>
        <dbReference type="Proteomes" id="UP000759443"/>
    </source>
</evidence>
<evidence type="ECO:0000259" key="5">
    <source>
        <dbReference type="PROSITE" id="PS50931"/>
    </source>
</evidence>
<dbReference type="InterPro" id="IPR058163">
    <property type="entry name" value="LysR-type_TF_proteobact-type"/>
</dbReference>
<keyword evidence="4" id="KW-0804">Transcription</keyword>
<gene>
    <name evidence="6" type="ORF">J2Z17_003878</name>
</gene>
<feature type="domain" description="HTH lysR-type" evidence="5">
    <location>
        <begin position="8"/>
        <end position="65"/>
    </location>
</feature>
<dbReference type="Gene3D" id="3.40.190.290">
    <property type="match status" value="1"/>
</dbReference>
<dbReference type="PANTHER" id="PTHR30537:SF72">
    <property type="entry name" value="LYSR FAMILY TRANSCRIPTIONAL REGULATOR"/>
    <property type="match status" value="1"/>
</dbReference>
<proteinExistence type="inferred from homology"/>
<evidence type="ECO:0000313" key="6">
    <source>
        <dbReference type="EMBL" id="MBP1852421.1"/>
    </source>
</evidence>
<name>A0ABS4E399_9HYPH</name>
<evidence type="ECO:0000256" key="1">
    <source>
        <dbReference type="ARBA" id="ARBA00009437"/>
    </source>
</evidence>
<evidence type="ECO:0000256" key="3">
    <source>
        <dbReference type="ARBA" id="ARBA00023125"/>
    </source>
</evidence>
<dbReference type="SUPFAM" id="SSF46785">
    <property type="entry name" value="Winged helix' DNA-binding domain"/>
    <property type="match status" value="1"/>
</dbReference>
<dbReference type="EMBL" id="JAGGJU010000011">
    <property type="protein sequence ID" value="MBP1852421.1"/>
    <property type="molecule type" value="Genomic_DNA"/>
</dbReference>
<dbReference type="Pfam" id="PF03466">
    <property type="entry name" value="LysR_substrate"/>
    <property type="match status" value="1"/>
</dbReference>
<comment type="caution">
    <text evidence="6">The sequence shown here is derived from an EMBL/GenBank/DDBJ whole genome shotgun (WGS) entry which is preliminary data.</text>
</comment>
<keyword evidence="2" id="KW-0805">Transcription regulation</keyword>
<comment type="similarity">
    <text evidence="1">Belongs to the LysR transcriptional regulatory family.</text>
</comment>
<dbReference type="Gene3D" id="1.10.10.10">
    <property type="entry name" value="Winged helix-like DNA-binding domain superfamily/Winged helix DNA-binding domain"/>
    <property type="match status" value="1"/>
</dbReference>
<dbReference type="InterPro" id="IPR036388">
    <property type="entry name" value="WH-like_DNA-bd_sf"/>
</dbReference>
<keyword evidence="3 6" id="KW-0238">DNA-binding</keyword>